<accession>A0A7W9T963</accession>
<evidence type="ECO:0000313" key="3">
    <source>
        <dbReference type="Proteomes" id="UP000591537"/>
    </source>
</evidence>
<sequence>MRAQGRVGAADLRPPAEHGDQPTQTATGESPTTLKTSGVKINITEFDRSKSW</sequence>
<dbReference type="RefSeq" id="WP_184559398.1">
    <property type="nucleotide sequence ID" value="NZ_BAAARS010000003.1"/>
</dbReference>
<evidence type="ECO:0000256" key="1">
    <source>
        <dbReference type="SAM" id="MobiDB-lite"/>
    </source>
</evidence>
<gene>
    <name evidence="2" type="ORF">HNR57_002279</name>
</gene>
<protein>
    <submittedName>
        <fullName evidence="2">Uncharacterized protein</fullName>
    </submittedName>
</protein>
<dbReference type="Proteomes" id="UP000591537">
    <property type="component" value="Unassembled WGS sequence"/>
</dbReference>
<feature type="region of interest" description="Disordered" evidence="1">
    <location>
        <begin position="1"/>
        <end position="52"/>
    </location>
</feature>
<evidence type="ECO:0000313" key="2">
    <source>
        <dbReference type="EMBL" id="MBB6076374.1"/>
    </source>
</evidence>
<feature type="compositionally biased region" description="Polar residues" evidence="1">
    <location>
        <begin position="21"/>
        <end position="36"/>
    </location>
</feature>
<name>A0A7W9T963_9ACTN</name>
<proteinExistence type="predicted"/>
<comment type="caution">
    <text evidence="2">The sequence shown here is derived from an EMBL/GenBank/DDBJ whole genome shotgun (WGS) entry which is preliminary data.</text>
</comment>
<organism evidence="2 3">
    <name type="scientific">Streptomyces paradoxus</name>
    <dbReference type="NCBI Taxonomy" id="66375"/>
    <lineage>
        <taxon>Bacteria</taxon>
        <taxon>Bacillati</taxon>
        <taxon>Actinomycetota</taxon>
        <taxon>Actinomycetes</taxon>
        <taxon>Kitasatosporales</taxon>
        <taxon>Streptomycetaceae</taxon>
        <taxon>Streptomyces</taxon>
    </lineage>
</organism>
<keyword evidence="3" id="KW-1185">Reference proteome</keyword>
<dbReference type="AlphaFoldDB" id="A0A7W9T963"/>
<reference evidence="2 3" key="1">
    <citation type="submission" date="2020-08" db="EMBL/GenBank/DDBJ databases">
        <title>Genomic Encyclopedia of Type Strains, Phase IV (KMG-IV): sequencing the most valuable type-strain genomes for metagenomic binning, comparative biology and taxonomic classification.</title>
        <authorList>
            <person name="Goeker M."/>
        </authorList>
    </citation>
    <scope>NUCLEOTIDE SEQUENCE [LARGE SCALE GENOMIC DNA]</scope>
    <source>
        <strain evidence="2 3">DSM 43350</strain>
    </source>
</reference>
<dbReference type="EMBL" id="JACHGV010000003">
    <property type="protein sequence ID" value="MBB6076374.1"/>
    <property type="molecule type" value="Genomic_DNA"/>
</dbReference>